<accession>A0A6J7GLP2</accession>
<feature type="coiled-coil region" evidence="1">
    <location>
        <begin position="72"/>
        <end position="99"/>
    </location>
</feature>
<protein>
    <submittedName>
        <fullName evidence="3">Unannotated protein</fullName>
    </submittedName>
</protein>
<evidence type="ECO:0000313" key="3">
    <source>
        <dbReference type="EMBL" id="CAB4907528.1"/>
    </source>
</evidence>
<keyword evidence="1" id="KW-0175">Coiled coil</keyword>
<feature type="region of interest" description="Disordered" evidence="2">
    <location>
        <begin position="102"/>
        <end position="188"/>
    </location>
</feature>
<gene>
    <name evidence="3" type="ORF">UFOPK3495_01364</name>
</gene>
<feature type="compositionally biased region" description="Low complexity" evidence="2">
    <location>
        <begin position="127"/>
        <end position="168"/>
    </location>
</feature>
<organism evidence="3">
    <name type="scientific">freshwater metagenome</name>
    <dbReference type="NCBI Taxonomy" id="449393"/>
    <lineage>
        <taxon>unclassified sequences</taxon>
        <taxon>metagenomes</taxon>
        <taxon>ecological metagenomes</taxon>
    </lineage>
</organism>
<dbReference type="EMBL" id="CAFBMC010000090">
    <property type="protein sequence ID" value="CAB4907528.1"/>
    <property type="molecule type" value="Genomic_DNA"/>
</dbReference>
<proteinExistence type="predicted"/>
<evidence type="ECO:0000256" key="2">
    <source>
        <dbReference type="SAM" id="MobiDB-lite"/>
    </source>
</evidence>
<dbReference type="AlphaFoldDB" id="A0A6J7GLP2"/>
<reference evidence="3" key="1">
    <citation type="submission" date="2020-05" db="EMBL/GenBank/DDBJ databases">
        <authorList>
            <person name="Chiriac C."/>
            <person name="Salcher M."/>
            <person name="Ghai R."/>
            <person name="Kavagutti S V."/>
        </authorList>
    </citation>
    <scope>NUCLEOTIDE SEQUENCE</scope>
</reference>
<sequence>MNANYRATRTTSASQKILALGLASATCVGLVGMIAVRSAQDASAQEATSQDGSTQVDLAAVTTSNGVTQTQLDQYAAQLATERARLEAYRQQLVTAANQLSTQSSTAANVAKPKRVPKKPTAVKNKTTAGADSSSSATSTYAAPQAPAVQAPVQQQFVPAPQQQSNGWSNGGGSVAQAPAAKTRASKG</sequence>
<evidence type="ECO:0000256" key="1">
    <source>
        <dbReference type="SAM" id="Coils"/>
    </source>
</evidence>
<name>A0A6J7GLP2_9ZZZZ</name>